<organism evidence="2 3">
    <name type="scientific">Terracoccus luteus</name>
    <dbReference type="NCBI Taxonomy" id="53356"/>
    <lineage>
        <taxon>Bacteria</taxon>
        <taxon>Bacillati</taxon>
        <taxon>Actinomycetota</taxon>
        <taxon>Actinomycetes</taxon>
        <taxon>Micrococcales</taxon>
        <taxon>Intrasporangiaceae</taxon>
        <taxon>Terracoccus</taxon>
    </lineage>
</organism>
<name>A0A839PVI2_9MICO</name>
<dbReference type="SUPFAM" id="SSF53335">
    <property type="entry name" value="S-adenosyl-L-methionine-dependent methyltransferases"/>
    <property type="match status" value="1"/>
</dbReference>
<dbReference type="CDD" id="cd02440">
    <property type="entry name" value="AdoMet_MTases"/>
    <property type="match status" value="1"/>
</dbReference>
<evidence type="ECO:0000313" key="3">
    <source>
        <dbReference type="Proteomes" id="UP000590811"/>
    </source>
</evidence>
<dbReference type="EMBL" id="JACHVT010000002">
    <property type="protein sequence ID" value="MBB2985986.1"/>
    <property type="molecule type" value="Genomic_DNA"/>
</dbReference>
<dbReference type="EC" id="2.1.1.-" evidence="2"/>
<dbReference type="GO" id="GO:0032259">
    <property type="term" value="P:methylation"/>
    <property type="evidence" value="ECO:0007669"/>
    <property type="project" value="UniProtKB-KW"/>
</dbReference>
<feature type="domain" description="Methyltransferase type 11" evidence="1">
    <location>
        <begin position="50"/>
        <end position="147"/>
    </location>
</feature>
<protein>
    <submittedName>
        <fullName evidence="2">O-methyltransferase/aklanonic acid methyltransferase</fullName>
        <ecNumber evidence="2">2.1.1.-</ecNumber>
        <ecNumber evidence="2">2.1.1.288</ecNumber>
    </submittedName>
</protein>
<keyword evidence="2" id="KW-0808">Transferase</keyword>
<sequence>MGDDGDRQAGVARLFDQLAEVYDQGGVPFFRPIAGRLVALLAPQPDEEALDVGCGRGAVTLRLCDAVAPGGRVVGVDLSAAMVELLRRDASRNGVTDLDLLVGDAADVGLAPSSFDLVTASLVLFFSPDPAATLTQWVSLLKPGGRIGLTTFGGRDAVWSEVDDLFTPHLPPALLDPRTTGVDSPFASTAGLEALVVRCGAATVRSRLERVELTLPDAAAWRAWTMSVGQRAMWAAVPETERESLFAAATTLLERARGGDGLIRLGQDVRYTVASR</sequence>
<dbReference type="InterPro" id="IPR050508">
    <property type="entry name" value="Methyltransf_Superfamily"/>
</dbReference>
<gene>
    <name evidence="2" type="ORF">FHW14_001135</name>
</gene>
<dbReference type="Proteomes" id="UP000590811">
    <property type="component" value="Unassembled WGS sequence"/>
</dbReference>
<evidence type="ECO:0000259" key="1">
    <source>
        <dbReference type="Pfam" id="PF08241"/>
    </source>
</evidence>
<dbReference type="Pfam" id="PF08241">
    <property type="entry name" value="Methyltransf_11"/>
    <property type="match status" value="1"/>
</dbReference>
<accession>A0A839PVI2</accession>
<evidence type="ECO:0000313" key="2">
    <source>
        <dbReference type="EMBL" id="MBB2985986.1"/>
    </source>
</evidence>
<dbReference type="InterPro" id="IPR029063">
    <property type="entry name" value="SAM-dependent_MTases_sf"/>
</dbReference>
<keyword evidence="2" id="KW-0489">Methyltransferase</keyword>
<dbReference type="PANTHER" id="PTHR42912:SF80">
    <property type="entry name" value="METHYLTRANSFERASE DOMAIN-CONTAINING PROTEIN"/>
    <property type="match status" value="1"/>
</dbReference>
<reference evidence="2 3" key="1">
    <citation type="submission" date="2020-08" db="EMBL/GenBank/DDBJ databases">
        <title>Genomic Encyclopedia of Type Strains, Phase IV (KMG-V): Genome sequencing to study the core and pangenomes of soil and plant-associated prokaryotes.</title>
        <authorList>
            <person name="Whitman W."/>
        </authorList>
    </citation>
    <scope>NUCLEOTIDE SEQUENCE [LARGE SCALE GENOMIC DNA]</scope>
    <source>
        <strain evidence="2 3">B3ACCR2</strain>
    </source>
</reference>
<dbReference type="GO" id="GO:0008757">
    <property type="term" value="F:S-adenosylmethionine-dependent methyltransferase activity"/>
    <property type="evidence" value="ECO:0007669"/>
    <property type="project" value="InterPro"/>
</dbReference>
<dbReference type="Gene3D" id="3.40.50.150">
    <property type="entry name" value="Vaccinia Virus protein VP39"/>
    <property type="match status" value="1"/>
</dbReference>
<comment type="caution">
    <text evidence="2">The sequence shown here is derived from an EMBL/GenBank/DDBJ whole genome shotgun (WGS) entry which is preliminary data.</text>
</comment>
<dbReference type="EC" id="2.1.1.288" evidence="2"/>
<dbReference type="RefSeq" id="WP_184508890.1">
    <property type="nucleotide sequence ID" value="NZ_JACHVT010000002.1"/>
</dbReference>
<proteinExistence type="predicted"/>
<dbReference type="PANTHER" id="PTHR42912">
    <property type="entry name" value="METHYLTRANSFERASE"/>
    <property type="match status" value="1"/>
</dbReference>
<dbReference type="InterPro" id="IPR013216">
    <property type="entry name" value="Methyltransf_11"/>
</dbReference>
<dbReference type="AlphaFoldDB" id="A0A839PVI2"/>